<evidence type="ECO:0000313" key="1">
    <source>
        <dbReference type="EMBL" id="OWZ19386.1"/>
    </source>
</evidence>
<keyword evidence="2" id="KW-1185">Reference proteome</keyword>
<dbReference type="OrthoDB" id="78805at2759"/>
<proteinExistence type="predicted"/>
<organism evidence="1 2">
    <name type="scientific">Phytophthora megakarya</name>
    <dbReference type="NCBI Taxonomy" id="4795"/>
    <lineage>
        <taxon>Eukaryota</taxon>
        <taxon>Sar</taxon>
        <taxon>Stramenopiles</taxon>
        <taxon>Oomycota</taxon>
        <taxon>Peronosporomycetes</taxon>
        <taxon>Peronosporales</taxon>
        <taxon>Peronosporaceae</taxon>
        <taxon>Phytophthora</taxon>
    </lineage>
</organism>
<dbReference type="Gene3D" id="1.10.10.60">
    <property type="entry name" value="Homeodomain-like"/>
    <property type="match status" value="1"/>
</dbReference>
<evidence type="ECO:0008006" key="3">
    <source>
        <dbReference type="Google" id="ProtNLM"/>
    </source>
</evidence>
<dbReference type="AlphaFoldDB" id="A0A225WP47"/>
<name>A0A225WP47_9STRA</name>
<gene>
    <name evidence="1" type="ORF">PHMEG_0006380</name>
</gene>
<comment type="caution">
    <text evidence="1">The sequence shown here is derived from an EMBL/GenBank/DDBJ whole genome shotgun (WGS) entry which is preliminary data.</text>
</comment>
<reference evidence="2" key="1">
    <citation type="submission" date="2017-03" db="EMBL/GenBank/DDBJ databases">
        <title>Phytopthora megakarya and P. palmivora, two closely related causual agents of cacao black pod achieved similar genome size and gene model numbers by different mechanisms.</title>
        <authorList>
            <person name="Ali S."/>
            <person name="Shao J."/>
            <person name="Larry D.J."/>
            <person name="Kronmiller B."/>
            <person name="Shen D."/>
            <person name="Strem M.D."/>
            <person name="Melnick R.L."/>
            <person name="Guiltinan M.J."/>
            <person name="Tyler B.M."/>
            <person name="Meinhardt L.W."/>
            <person name="Bailey B.A."/>
        </authorList>
    </citation>
    <scope>NUCLEOTIDE SEQUENCE [LARGE SCALE GENOMIC DNA]</scope>
    <source>
        <strain evidence="2">zdho120</strain>
    </source>
</reference>
<sequence length="84" mass="9321">MGRGKPLTDIEKRQIVAYSESGLSTGAIAKRLERSWNKRMGRKKLRSAPQTFSSCRASSAARGFEARGVRPFPQRFAPSKHISA</sequence>
<protein>
    <recommendedName>
        <fullName evidence="3">Transposase IS30-like HTH domain-containing protein</fullName>
    </recommendedName>
</protein>
<dbReference type="EMBL" id="NBNE01000449">
    <property type="protein sequence ID" value="OWZ19386.1"/>
    <property type="molecule type" value="Genomic_DNA"/>
</dbReference>
<dbReference type="Proteomes" id="UP000198211">
    <property type="component" value="Unassembled WGS sequence"/>
</dbReference>
<accession>A0A225WP47</accession>
<evidence type="ECO:0000313" key="2">
    <source>
        <dbReference type="Proteomes" id="UP000198211"/>
    </source>
</evidence>